<evidence type="ECO:0000313" key="5">
    <source>
        <dbReference type="EMBL" id="CAD6924555.1"/>
    </source>
</evidence>
<dbReference type="PROSITE" id="PS00905">
    <property type="entry name" value="GTP1_OBG"/>
    <property type="match status" value="1"/>
</dbReference>
<dbReference type="InterPro" id="IPR005225">
    <property type="entry name" value="Small_GTP-bd"/>
</dbReference>
<dbReference type="Proteomes" id="UP000077671">
    <property type="component" value="Unassembled WGS sequence"/>
</dbReference>
<dbReference type="NCBIfam" id="TIGR00231">
    <property type="entry name" value="small_GTP"/>
    <property type="match status" value="1"/>
</dbReference>
<dbReference type="PANTHER" id="PTHR43127">
    <property type="entry name" value="DEVELOPMENTALLY-REGULATED GTP-BINDING PROTEIN 2"/>
    <property type="match status" value="1"/>
</dbReference>
<dbReference type="Pfam" id="PF01926">
    <property type="entry name" value="MMR_HSR1"/>
    <property type="match status" value="1"/>
</dbReference>
<keyword evidence="1" id="KW-0547">Nucleotide-binding</keyword>
<dbReference type="Gene3D" id="6.10.140.1070">
    <property type="match status" value="2"/>
</dbReference>
<reference evidence="6" key="1">
    <citation type="submission" date="2016-04" db="EMBL/GenBank/DDBJ databases">
        <authorList>
            <person name="Nguyen H.D."/>
            <person name="Kesanakurti P."/>
            <person name="Cullis J."/>
            <person name="Levesque C.A."/>
            <person name="Hambleton S."/>
        </authorList>
    </citation>
    <scope>NUCLEOTIDE SEQUENCE</scope>
    <source>
        <strain evidence="6">DAOMC 238032</strain>
    </source>
</reference>
<dbReference type="PROSITE" id="PS51880">
    <property type="entry name" value="TGS"/>
    <property type="match status" value="1"/>
</dbReference>
<keyword evidence="8" id="KW-1185">Reference proteome</keyword>
<protein>
    <recommendedName>
        <fullName evidence="9">Developmentally-regulated GTP-binding protein 2</fullName>
    </recommendedName>
</protein>
<feature type="domain" description="TGS" evidence="4">
    <location>
        <begin position="290"/>
        <end position="366"/>
    </location>
</feature>
<sequence length="367" mass="40580">MGITEKMAEIEAEMAKTQKNKATEYHLGLLRAKLAKLRMQLLEPDKKSGKAGTGFDVERQGDARVALIGFPSVGKSTLLGKVTNTVSEAAAYEFTTLTAIPGVIEYEGSRIQLLDLPGIIEGASQGKGRGRQVVSAAKTADLILMMLDATKSAQQRPLLEKELEEVGIRLNRAKPDITVKRKTGGGINVSRAMGVNLTHIDERMIKSILQSYKIHNADVLLREDITVDEFIDVLLGNRKYTPCLYAYNKIDSISMEEMDKLAHQPHSVVISCELGLNLDHLITRIWESLSLNRVYTKKRGQHPDLSDPLVVRRGATIEQVCNAVHRQIVERFKYALVYGRSSKFTSAQKVGLSHVVANDDVVTIMTA</sequence>
<dbReference type="InterPro" id="IPR031662">
    <property type="entry name" value="GTP-binding_2"/>
</dbReference>
<evidence type="ECO:0000313" key="7">
    <source>
        <dbReference type="Proteomes" id="UP000077671"/>
    </source>
</evidence>
<evidence type="ECO:0000313" key="6">
    <source>
        <dbReference type="EMBL" id="KAE8242453.1"/>
    </source>
</evidence>
<dbReference type="InterPro" id="IPR006073">
    <property type="entry name" value="GTP-bd"/>
</dbReference>
<keyword evidence="2" id="KW-0342">GTP-binding</keyword>
<accession>A0A177T6J9</accession>
<dbReference type="InterPro" id="IPR045001">
    <property type="entry name" value="DRG"/>
</dbReference>
<dbReference type="EMBL" id="LWDD02002180">
    <property type="protein sequence ID" value="KAE8242453.1"/>
    <property type="molecule type" value="Genomic_DNA"/>
</dbReference>
<evidence type="ECO:0008006" key="9">
    <source>
        <dbReference type="Google" id="ProtNLM"/>
    </source>
</evidence>
<reference evidence="6" key="2">
    <citation type="journal article" date="2019" name="IMA Fungus">
        <title>Genome sequencing and comparison of five Tilletia species to identify candidate genes for the detection of regulated species infecting wheat.</title>
        <authorList>
            <person name="Nguyen H.D.T."/>
            <person name="Sultana T."/>
            <person name="Kesanakurti P."/>
            <person name="Hambleton S."/>
        </authorList>
    </citation>
    <scope>NUCLEOTIDE SEQUENCE</scope>
    <source>
        <strain evidence="6">DAOMC 238032</strain>
    </source>
</reference>
<dbReference type="FunFam" id="3.10.20.30:FF:000003">
    <property type="entry name" value="Developmentally-regulated GTP-binding protein 1"/>
    <property type="match status" value="1"/>
</dbReference>
<evidence type="ECO:0000259" key="3">
    <source>
        <dbReference type="PROSITE" id="PS51710"/>
    </source>
</evidence>
<comment type="caution">
    <text evidence="6">The sequence shown here is derived from an EMBL/GenBank/DDBJ whole genome shotgun (WGS) entry which is preliminary data.</text>
</comment>
<dbReference type="EMBL" id="CAJHJG010002913">
    <property type="protein sequence ID" value="CAD6924555.1"/>
    <property type="molecule type" value="Genomic_DNA"/>
</dbReference>
<dbReference type="AlphaFoldDB" id="A0A177T6J9"/>
<dbReference type="PRINTS" id="PR00326">
    <property type="entry name" value="GTP1OBG"/>
</dbReference>
<dbReference type="InterPro" id="IPR027417">
    <property type="entry name" value="P-loop_NTPase"/>
</dbReference>
<feature type="domain" description="OBG-type G" evidence="3">
    <location>
        <begin position="63"/>
        <end position="290"/>
    </location>
</feature>
<dbReference type="GO" id="GO:0005525">
    <property type="term" value="F:GTP binding"/>
    <property type="evidence" value="ECO:0007669"/>
    <property type="project" value="UniProtKB-KW"/>
</dbReference>
<dbReference type="FunFam" id="3.40.50.300:FF:000740">
    <property type="entry name" value="Putative GTP-binding protein 1"/>
    <property type="match status" value="1"/>
</dbReference>
<evidence type="ECO:0000313" key="8">
    <source>
        <dbReference type="Proteomes" id="UP000836402"/>
    </source>
</evidence>
<reference evidence="5" key="3">
    <citation type="submission" date="2020-10" db="EMBL/GenBank/DDBJ databases">
        <authorList>
            <person name="Sedaghatjoo S."/>
        </authorList>
    </citation>
    <scope>NUCLEOTIDE SEQUENCE</scope>
    <source>
        <strain evidence="5">AZH3</strain>
    </source>
</reference>
<dbReference type="Gene3D" id="3.10.20.30">
    <property type="match status" value="1"/>
</dbReference>
<proteinExistence type="predicted"/>
<dbReference type="InterPro" id="IPR004095">
    <property type="entry name" value="TGS"/>
</dbReference>
<dbReference type="GO" id="GO:1903833">
    <property type="term" value="P:positive regulation of cellular response to amino acid starvation"/>
    <property type="evidence" value="ECO:0007669"/>
    <property type="project" value="UniProtKB-ARBA"/>
</dbReference>
<name>A0A177T6J9_9BASI</name>
<dbReference type="Pfam" id="PF16897">
    <property type="entry name" value="MMR_HSR1_Xtn"/>
    <property type="match status" value="1"/>
</dbReference>
<evidence type="ECO:0000256" key="2">
    <source>
        <dbReference type="ARBA" id="ARBA00023134"/>
    </source>
</evidence>
<evidence type="ECO:0000256" key="1">
    <source>
        <dbReference type="ARBA" id="ARBA00022741"/>
    </source>
</evidence>
<dbReference type="PROSITE" id="PS51710">
    <property type="entry name" value="G_OBG"/>
    <property type="match status" value="1"/>
</dbReference>
<dbReference type="Pfam" id="PF02824">
    <property type="entry name" value="TGS"/>
    <property type="match status" value="1"/>
</dbReference>
<dbReference type="CDD" id="cd01896">
    <property type="entry name" value="DRG"/>
    <property type="match status" value="1"/>
</dbReference>
<dbReference type="InterPro" id="IPR031167">
    <property type="entry name" value="G_OBG"/>
</dbReference>
<dbReference type="GO" id="GO:0003924">
    <property type="term" value="F:GTPase activity"/>
    <property type="evidence" value="ECO:0007669"/>
    <property type="project" value="InterPro"/>
</dbReference>
<dbReference type="InterPro" id="IPR012675">
    <property type="entry name" value="Beta-grasp_dom_sf"/>
</dbReference>
<dbReference type="SUPFAM" id="SSF52540">
    <property type="entry name" value="P-loop containing nucleoside triphosphate hydrolases"/>
    <property type="match status" value="1"/>
</dbReference>
<dbReference type="Proteomes" id="UP000836402">
    <property type="component" value="Unassembled WGS sequence"/>
</dbReference>
<dbReference type="SUPFAM" id="SSF81271">
    <property type="entry name" value="TGS-like"/>
    <property type="match status" value="1"/>
</dbReference>
<dbReference type="InterPro" id="IPR006074">
    <property type="entry name" value="GTP1-OBG_CS"/>
</dbReference>
<evidence type="ECO:0000259" key="4">
    <source>
        <dbReference type="PROSITE" id="PS51880"/>
    </source>
</evidence>
<dbReference type="InterPro" id="IPR012676">
    <property type="entry name" value="TGS-like"/>
</dbReference>
<gene>
    <name evidence="6" type="ORF">A4X03_0g8030</name>
    <name evidence="5" type="ORF">JKIAZH3_G5454</name>
</gene>
<organism evidence="6 7">
    <name type="scientific">Tilletia caries</name>
    <name type="common">wheat bunt fungus</name>
    <dbReference type="NCBI Taxonomy" id="13290"/>
    <lineage>
        <taxon>Eukaryota</taxon>
        <taxon>Fungi</taxon>
        <taxon>Dikarya</taxon>
        <taxon>Basidiomycota</taxon>
        <taxon>Ustilaginomycotina</taxon>
        <taxon>Exobasidiomycetes</taxon>
        <taxon>Tilletiales</taxon>
        <taxon>Tilletiaceae</taxon>
        <taxon>Tilletia</taxon>
    </lineage>
</organism>